<reference evidence="2 3" key="1">
    <citation type="submission" date="2020-11" db="EMBL/GenBank/DDBJ databases">
        <title>A novel isolate from a Black sea contaminated sediment with potential to produce alkanes: Plantactinospora alkalitolerans sp. nov.</title>
        <authorList>
            <person name="Carro L."/>
            <person name="Veyisoglu A."/>
            <person name="Guven K."/>
            <person name="Schumann P."/>
            <person name="Klenk H.-P."/>
            <person name="Sahin N."/>
        </authorList>
    </citation>
    <scope>NUCLEOTIDE SEQUENCE [LARGE SCALE GENOMIC DNA]</scope>
    <source>
        <strain evidence="2 3">S1510</strain>
    </source>
</reference>
<evidence type="ECO:0000313" key="2">
    <source>
        <dbReference type="EMBL" id="MBF9133951.1"/>
    </source>
</evidence>
<evidence type="ECO:0000313" key="3">
    <source>
        <dbReference type="Proteomes" id="UP000638560"/>
    </source>
</evidence>
<organism evidence="2 3">
    <name type="scientific">Plantactinospora alkalitolerans</name>
    <dbReference type="NCBI Taxonomy" id="2789879"/>
    <lineage>
        <taxon>Bacteria</taxon>
        <taxon>Bacillati</taxon>
        <taxon>Actinomycetota</taxon>
        <taxon>Actinomycetes</taxon>
        <taxon>Micromonosporales</taxon>
        <taxon>Micromonosporaceae</taxon>
        <taxon>Plantactinospora</taxon>
    </lineage>
</organism>
<sequence length="77" mass="8631">PPPSVPWPSPFSTTPMPFSGPTPFHSFGTEDDPLYDPDPEHDPIRRAEVLRAVEDVLVAEDHLNLVAAVERLMRTIR</sequence>
<protein>
    <submittedName>
        <fullName evidence="2">Uncharacterized protein</fullName>
    </submittedName>
</protein>
<feature type="compositionally biased region" description="Low complexity" evidence="1">
    <location>
        <begin position="10"/>
        <end position="24"/>
    </location>
</feature>
<evidence type="ECO:0000256" key="1">
    <source>
        <dbReference type="SAM" id="MobiDB-lite"/>
    </source>
</evidence>
<name>A0ABS0H6M9_9ACTN</name>
<dbReference type="EMBL" id="JADPUN010000306">
    <property type="protein sequence ID" value="MBF9133951.1"/>
    <property type="molecule type" value="Genomic_DNA"/>
</dbReference>
<proteinExistence type="predicted"/>
<keyword evidence="3" id="KW-1185">Reference proteome</keyword>
<feature type="region of interest" description="Disordered" evidence="1">
    <location>
        <begin position="1"/>
        <end position="42"/>
    </location>
</feature>
<dbReference type="Proteomes" id="UP000638560">
    <property type="component" value="Unassembled WGS sequence"/>
</dbReference>
<accession>A0ABS0H6M9</accession>
<gene>
    <name evidence="2" type="ORF">I0C86_34195</name>
</gene>
<feature type="non-terminal residue" evidence="2">
    <location>
        <position position="1"/>
    </location>
</feature>
<comment type="caution">
    <text evidence="2">The sequence shown here is derived from an EMBL/GenBank/DDBJ whole genome shotgun (WGS) entry which is preliminary data.</text>
</comment>
<dbReference type="RefSeq" id="WP_230395254.1">
    <property type="nucleotide sequence ID" value="NZ_JADPUN010000306.1"/>
</dbReference>